<evidence type="ECO:0000256" key="6">
    <source>
        <dbReference type="ARBA" id="ARBA00022840"/>
    </source>
</evidence>
<evidence type="ECO:0000256" key="2">
    <source>
        <dbReference type="ARBA" id="ARBA00022598"/>
    </source>
</evidence>
<reference evidence="10" key="1">
    <citation type="journal article" date="2021" name="Proc. Natl. Acad. Sci. U.S.A.">
        <title>A Catalog of Tens of Thousands of Viruses from Human Metagenomes Reveals Hidden Associations with Chronic Diseases.</title>
        <authorList>
            <person name="Tisza M.J."/>
            <person name="Buck C.B."/>
        </authorList>
    </citation>
    <scope>NUCLEOTIDE SEQUENCE</scope>
    <source>
        <strain evidence="10">CtJ7x27</strain>
    </source>
</reference>
<dbReference type="PANTHER" id="PTHR42914">
    <property type="entry name" value="7-CYANO-7-DEAZAGUANINE SYNTHASE"/>
    <property type="match status" value="1"/>
</dbReference>
<dbReference type="EMBL" id="BK032517">
    <property type="protein sequence ID" value="DAF45642.1"/>
    <property type="molecule type" value="Genomic_DNA"/>
</dbReference>
<evidence type="ECO:0000256" key="1">
    <source>
        <dbReference type="ARBA" id="ARBA00005061"/>
    </source>
</evidence>
<proteinExistence type="inferred from homology"/>
<dbReference type="InterPro" id="IPR014729">
    <property type="entry name" value="Rossmann-like_a/b/a_fold"/>
</dbReference>
<keyword evidence="2" id="KW-0436">Ligase</keyword>
<evidence type="ECO:0000256" key="3">
    <source>
        <dbReference type="ARBA" id="ARBA00022723"/>
    </source>
</evidence>
<dbReference type="GO" id="GO:0016874">
    <property type="term" value="F:ligase activity"/>
    <property type="evidence" value="ECO:0007669"/>
    <property type="project" value="UniProtKB-KW"/>
</dbReference>
<dbReference type="GO" id="GO:0046872">
    <property type="term" value="F:metal ion binding"/>
    <property type="evidence" value="ECO:0007669"/>
    <property type="project" value="UniProtKB-KW"/>
</dbReference>
<comment type="pathway">
    <text evidence="1">Purine metabolism; 7-cyano-7-deazaguanine biosynthesis.</text>
</comment>
<evidence type="ECO:0000256" key="8">
    <source>
        <dbReference type="ARBA" id="ARBA00039149"/>
    </source>
</evidence>
<dbReference type="EC" id="6.3.4.20" evidence="8"/>
<dbReference type="GO" id="GO:0005524">
    <property type="term" value="F:ATP binding"/>
    <property type="evidence" value="ECO:0007669"/>
    <property type="project" value="UniProtKB-KW"/>
</dbReference>
<dbReference type="SUPFAM" id="SSF52402">
    <property type="entry name" value="Adenine nucleotide alpha hydrolases-like"/>
    <property type="match status" value="1"/>
</dbReference>
<sequence>MEKKGKALVILSGGQDSTTCLYLARFKHKEVHAITFDYGQRHAIELESAQTIAEKAKVATYEIIKLPAGILMSTSPLVSDNKLDEYKSYEAMQEEVGERTEKTFVPMRNALFLVIAANRAEELGCEHIYLGISQQDGANYHDCTEKFARFGYNFINEALGREQKEGCDIKIETPLINFTKAETVCQARIIPDCWEALAWTHTAYDGKYPPTSKDHANILRAQGFLQAGFPDPLVVRAWMEGLMQLPDTPNYDGLREQE</sequence>
<keyword evidence="6" id="KW-0067">ATP-binding</keyword>
<dbReference type="PANTHER" id="PTHR42914:SF1">
    <property type="entry name" value="7-CYANO-7-DEAZAGUANINE SYNTHASE"/>
    <property type="match status" value="1"/>
</dbReference>
<evidence type="ECO:0000256" key="5">
    <source>
        <dbReference type="ARBA" id="ARBA00022833"/>
    </source>
</evidence>
<protein>
    <recommendedName>
        <fullName evidence="8">7-cyano-7-deazaguanine synthase</fullName>
        <ecNumber evidence="8">6.3.4.20</ecNumber>
    </recommendedName>
</protein>
<comment type="similarity">
    <text evidence="7">Belongs to the QueC family.</text>
</comment>
<comment type="catalytic activity">
    <reaction evidence="9">
        <text>7-carboxy-7-carbaguanine + NH4(+) + 2 ATP = 7-cyano-7-carbaguanine + 2 AMP + 2 diphosphate + 2 H(+)</text>
        <dbReference type="Rhea" id="RHEA:27982"/>
        <dbReference type="ChEBI" id="CHEBI:15378"/>
        <dbReference type="ChEBI" id="CHEBI:28938"/>
        <dbReference type="ChEBI" id="CHEBI:30616"/>
        <dbReference type="ChEBI" id="CHEBI:33019"/>
        <dbReference type="ChEBI" id="CHEBI:45075"/>
        <dbReference type="ChEBI" id="CHEBI:61036"/>
        <dbReference type="ChEBI" id="CHEBI:456215"/>
        <dbReference type="EC" id="6.3.4.20"/>
    </reaction>
</comment>
<keyword evidence="3" id="KW-0479">Metal-binding</keyword>
<dbReference type="InterPro" id="IPR018317">
    <property type="entry name" value="QueC"/>
</dbReference>
<keyword evidence="5" id="KW-0862">Zinc</keyword>
<evidence type="ECO:0000313" key="10">
    <source>
        <dbReference type="EMBL" id="DAF45642.1"/>
    </source>
</evidence>
<name>A0A8S5S4K7_9CAUD</name>
<evidence type="ECO:0000256" key="7">
    <source>
        <dbReference type="ARBA" id="ARBA00037993"/>
    </source>
</evidence>
<accession>A0A8S5S4K7</accession>
<evidence type="ECO:0000256" key="9">
    <source>
        <dbReference type="ARBA" id="ARBA00047890"/>
    </source>
</evidence>
<dbReference type="PIRSF" id="PIRSF006293">
    <property type="entry name" value="ExsB"/>
    <property type="match status" value="1"/>
</dbReference>
<evidence type="ECO:0000256" key="4">
    <source>
        <dbReference type="ARBA" id="ARBA00022741"/>
    </source>
</evidence>
<dbReference type="Pfam" id="PF06508">
    <property type="entry name" value="QueC"/>
    <property type="match status" value="1"/>
</dbReference>
<dbReference type="Gene3D" id="3.40.50.620">
    <property type="entry name" value="HUPs"/>
    <property type="match status" value="1"/>
</dbReference>
<keyword evidence="4" id="KW-0547">Nucleotide-binding</keyword>
<organism evidence="10">
    <name type="scientific">Siphoviridae sp. ctJ7x27</name>
    <dbReference type="NCBI Taxonomy" id="2827835"/>
    <lineage>
        <taxon>Viruses</taxon>
        <taxon>Duplodnaviria</taxon>
        <taxon>Heunggongvirae</taxon>
        <taxon>Uroviricota</taxon>
        <taxon>Caudoviricetes</taxon>
    </lineage>
</organism>